<evidence type="ECO:0000259" key="4">
    <source>
        <dbReference type="Pfam" id="PF01494"/>
    </source>
</evidence>
<dbReference type="PRINTS" id="PR00420">
    <property type="entry name" value="RNGMNOXGNASE"/>
</dbReference>
<evidence type="ECO:0000313" key="5">
    <source>
        <dbReference type="EMBL" id="TBU54926.1"/>
    </source>
</evidence>
<dbReference type="SUPFAM" id="SSF51905">
    <property type="entry name" value="FAD/NAD(P)-binding domain"/>
    <property type="match status" value="1"/>
</dbReference>
<dbReference type="InterPro" id="IPR036188">
    <property type="entry name" value="FAD/NAD-bd_sf"/>
</dbReference>
<dbReference type="InterPro" id="IPR051104">
    <property type="entry name" value="FAD_monoxygenase"/>
</dbReference>
<dbReference type="EMBL" id="ML145179">
    <property type="protein sequence ID" value="TBU54926.1"/>
    <property type="molecule type" value="Genomic_DNA"/>
</dbReference>
<dbReference type="PANTHER" id="PTHR46720:SF3">
    <property type="entry name" value="FAD-BINDING DOMAIN-CONTAINING PROTEIN-RELATED"/>
    <property type="match status" value="1"/>
</dbReference>
<keyword evidence="6" id="KW-1185">Reference proteome</keyword>
<dbReference type="PANTHER" id="PTHR46720">
    <property type="entry name" value="HYDROXYLASE, PUTATIVE (AFU_ORTHOLOGUE AFUA_3G01460)-RELATED"/>
    <property type="match status" value="1"/>
</dbReference>
<evidence type="ECO:0000256" key="2">
    <source>
        <dbReference type="ARBA" id="ARBA00022827"/>
    </source>
</evidence>
<evidence type="ECO:0000256" key="3">
    <source>
        <dbReference type="ARBA" id="ARBA00023002"/>
    </source>
</evidence>
<dbReference type="AlphaFoldDB" id="A0A4Q9PLC5"/>
<dbReference type="SUPFAM" id="SSF54373">
    <property type="entry name" value="FAD-linked reductases, C-terminal domain"/>
    <property type="match status" value="1"/>
</dbReference>
<evidence type="ECO:0000256" key="1">
    <source>
        <dbReference type="ARBA" id="ARBA00022630"/>
    </source>
</evidence>
<feature type="domain" description="FAD-binding" evidence="4">
    <location>
        <begin position="303"/>
        <end position="372"/>
    </location>
</feature>
<keyword evidence="2" id="KW-0274">FAD</keyword>
<reference evidence="5 6" key="1">
    <citation type="submission" date="2019-01" db="EMBL/GenBank/DDBJ databases">
        <title>Draft genome sequences of three monokaryotic isolates of the white-rot basidiomycete fungus Dichomitus squalens.</title>
        <authorList>
            <consortium name="DOE Joint Genome Institute"/>
            <person name="Lopez S.C."/>
            <person name="Andreopoulos B."/>
            <person name="Pangilinan J."/>
            <person name="Lipzen A."/>
            <person name="Riley R."/>
            <person name="Ahrendt S."/>
            <person name="Ng V."/>
            <person name="Barry K."/>
            <person name="Daum C."/>
            <person name="Grigoriev I.V."/>
            <person name="Hilden K.S."/>
            <person name="Makela M.R."/>
            <person name="de Vries R.P."/>
        </authorList>
    </citation>
    <scope>NUCLEOTIDE SEQUENCE [LARGE SCALE GENOMIC DNA]</scope>
    <source>
        <strain evidence="5 6">CBS 464.89</strain>
    </source>
</reference>
<keyword evidence="1" id="KW-0285">Flavoprotein</keyword>
<organism evidence="5 6">
    <name type="scientific">Dichomitus squalens</name>
    <dbReference type="NCBI Taxonomy" id="114155"/>
    <lineage>
        <taxon>Eukaryota</taxon>
        <taxon>Fungi</taxon>
        <taxon>Dikarya</taxon>
        <taxon>Basidiomycota</taxon>
        <taxon>Agaricomycotina</taxon>
        <taxon>Agaricomycetes</taxon>
        <taxon>Polyporales</taxon>
        <taxon>Polyporaceae</taxon>
        <taxon>Dichomitus</taxon>
    </lineage>
</organism>
<protein>
    <submittedName>
        <fullName evidence="5">FAD/NAD(P)-binding domain-containing protein</fullName>
    </submittedName>
</protein>
<feature type="domain" description="FAD-binding" evidence="4">
    <location>
        <begin position="9"/>
        <end position="175"/>
    </location>
</feature>
<sequence>MDTPPNKDFEVAIVGGGVSGLVCAIALQRAGVPVQLFEAAAAFGEIGAGIGLGSNAVRVLKAVGLLDEVLKKIHPSELRTRGFIYYNGLGDNQEVFAVGYDAHPEDKGIGMHRAIFLEALVPVLEPQRAHFNKRCTSIVRSAQGSRRLVINFQDGTSHETDVVIGADGIKSAVRSFVLDAPDDRVAFSNTVAYRGLVPYKDLQEAGFKTPVVQDPACFVGPSKHFILFPIKNGEVINVVAFVARYDIPIGSEKLPPGTPWVETVPKEAMEKEYEGWGPDIAALMKCMPETPSKWSIHVVHPPLDSFVKGHVALIGDAAHAMLPHLGAGAGQGLEDAYIISRLLGHPETQGDNLEAVLETYSRIRRPRAQMVWSMSRAAGAVYDWQGAGGSDAEFMREELRSHYDYVWQYDIEADVEHAISELRTKGAYVAHSV</sequence>
<dbReference type="GO" id="GO:0071949">
    <property type="term" value="F:FAD binding"/>
    <property type="evidence" value="ECO:0007669"/>
    <property type="project" value="InterPro"/>
</dbReference>
<dbReference type="Pfam" id="PF01494">
    <property type="entry name" value="FAD_binding_3"/>
    <property type="match status" value="2"/>
</dbReference>
<name>A0A4Q9PLC5_9APHY</name>
<dbReference type="Gene3D" id="3.50.50.60">
    <property type="entry name" value="FAD/NAD(P)-binding domain"/>
    <property type="match status" value="1"/>
</dbReference>
<proteinExistence type="predicted"/>
<gene>
    <name evidence="5" type="ORF">BD310DRAFT_1041501</name>
</gene>
<keyword evidence="3" id="KW-0560">Oxidoreductase</keyword>
<dbReference type="Proteomes" id="UP000292082">
    <property type="component" value="Unassembled WGS sequence"/>
</dbReference>
<dbReference type="InterPro" id="IPR002938">
    <property type="entry name" value="FAD-bd"/>
</dbReference>
<evidence type="ECO:0000313" key="6">
    <source>
        <dbReference type="Proteomes" id="UP000292082"/>
    </source>
</evidence>
<dbReference type="GO" id="GO:0044550">
    <property type="term" value="P:secondary metabolite biosynthetic process"/>
    <property type="evidence" value="ECO:0007669"/>
    <property type="project" value="TreeGrafter"/>
</dbReference>
<accession>A0A4Q9PLC5</accession>
<dbReference type="GO" id="GO:0016491">
    <property type="term" value="F:oxidoreductase activity"/>
    <property type="evidence" value="ECO:0007669"/>
    <property type="project" value="UniProtKB-KW"/>
</dbReference>
<dbReference type="STRING" id="114155.A0A4Q9PLC5"/>